<evidence type="ECO:0000256" key="2">
    <source>
        <dbReference type="ARBA" id="ARBA00006275"/>
    </source>
</evidence>
<evidence type="ECO:0000256" key="4">
    <source>
        <dbReference type="ARBA" id="ARBA00023136"/>
    </source>
</evidence>
<feature type="chain" id="PRO_5002124311" evidence="6">
    <location>
        <begin position="21"/>
        <end position="606"/>
    </location>
</feature>
<dbReference type="EMBL" id="JJMU01000042">
    <property type="protein sequence ID" value="KGE13742.1"/>
    <property type="molecule type" value="Genomic_DNA"/>
</dbReference>
<protein>
    <submittedName>
        <fullName evidence="9">RagB/SusD domain-containing protein</fullName>
    </submittedName>
</protein>
<comment type="caution">
    <text evidence="9">The sequence shown here is derived from an EMBL/GenBank/DDBJ whole genome shotgun (WGS) entry which is preliminary data.</text>
</comment>
<evidence type="ECO:0000256" key="3">
    <source>
        <dbReference type="ARBA" id="ARBA00022729"/>
    </source>
</evidence>
<comment type="similarity">
    <text evidence="2">Belongs to the SusD family.</text>
</comment>
<feature type="domain" description="SusD-like N-terminal" evidence="8">
    <location>
        <begin position="79"/>
        <end position="231"/>
    </location>
</feature>
<evidence type="ECO:0000256" key="5">
    <source>
        <dbReference type="ARBA" id="ARBA00023237"/>
    </source>
</evidence>
<sequence>MKEMKNLLHTTLLLASILLASSCNDFLEAPAKSSMEAEVIFSDPTLAAGAIPGILQSFGETNSYRGRYLVFYGTNTDVEVNSSLKSIDDDKSRLSNYNSTLNNGQMNTENNAYAKFFEGIERANFAIVSLRKYGNIENSPEMAQILGEILTLRAVLYSDLIKGWGDVPARFEPITSATLTMERSDRNVIYKQLLADLAEAAELLPWPNQSAATNSVERVSKAFAKGLRARLALAAGGYALRQDGNISLSNDPDLSREKMYTLAKQECLDIINSNTLRLLGFEETFRRFNQENLAAGGESMWEIPFAEGRGRVIFDLGVRHTKTNKYTGQNRGGTIGPNPLMLYAFDTDDARRFVSVVPYEWDRASADAPDAGGFQIPSSLGRLYFGKYRYEWMSRRVTSTNDDGLNWMYMRYADVVLMAAETINELDGPTAAAPYLKMILDRAFPNNPAKVATLISAATPSKDAFFTTIVDQRALEFVGEMLRKQDLIRWNLLDVKLAEAKTKLEQLEKRTGIYANLPSRIYYRTAADGETLDIYGLNFGDTDAQGASLGYTANKAWTMVANNDQTTYWNALVYPGKTASAQSYWPIWQVFLDASEGKLNNRFLNL</sequence>
<organism evidence="9 10">
    <name type="scientific">Sphingobacterium deserti</name>
    <dbReference type="NCBI Taxonomy" id="1229276"/>
    <lineage>
        <taxon>Bacteria</taxon>
        <taxon>Pseudomonadati</taxon>
        <taxon>Bacteroidota</taxon>
        <taxon>Sphingobacteriia</taxon>
        <taxon>Sphingobacteriales</taxon>
        <taxon>Sphingobacteriaceae</taxon>
        <taxon>Sphingobacterium</taxon>
    </lineage>
</organism>
<dbReference type="InterPro" id="IPR033985">
    <property type="entry name" value="SusD-like_N"/>
</dbReference>
<dbReference type="STRING" id="1229276.DI53_2482"/>
<keyword evidence="5" id="KW-0998">Cell outer membrane</keyword>
<proteinExistence type="inferred from homology"/>
<dbReference type="AlphaFoldDB" id="A0A0B8T047"/>
<dbReference type="InterPro" id="IPR011990">
    <property type="entry name" value="TPR-like_helical_dom_sf"/>
</dbReference>
<dbReference type="eggNOG" id="COG0702">
    <property type="taxonomic scope" value="Bacteria"/>
</dbReference>
<name>A0A0B8T047_9SPHI</name>
<keyword evidence="10" id="KW-1185">Reference proteome</keyword>
<dbReference type="Pfam" id="PF07980">
    <property type="entry name" value="SusD_RagB"/>
    <property type="match status" value="1"/>
</dbReference>
<feature type="domain" description="RagB/SusD" evidence="7">
    <location>
        <begin position="380"/>
        <end position="596"/>
    </location>
</feature>
<comment type="subcellular location">
    <subcellularLocation>
        <location evidence="1">Cell outer membrane</location>
    </subcellularLocation>
</comment>
<evidence type="ECO:0000259" key="7">
    <source>
        <dbReference type="Pfam" id="PF07980"/>
    </source>
</evidence>
<evidence type="ECO:0000256" key="6">
    <source>
        <dbReference type="SAM" id="SignalP"/>
    </source>
</evidence>
<dbReference type="InterPro" id="IPR012944">
    <property type="entry name" value="SusD_RagB_dom"/>
</dbReference>
<accession>A0A0B8T047</accession>
<keyword evidence="4" id="KW-0472">Membrane</keyword>
<evidence type="ECO:0000313" key="10">
    <source>
        <dbReference type="Proteomes" id="UP000031802"/>
    </source>
</evidence>
<reference evidence="10" key="1">
    <citation type="submission" date="2014-04" db="EMBL/GenBank/DDBJ databases">
        <title>Whole-Genome optical mapping and complete genome sequence of Sphingobacterium deserti sp. nov., a new spaces isolated from desert in the west of China.</title>
        <authorList>
            <person name="Teng C."/>
            <person name="Zhou Z."/>
            <person name="Li X."/>
            <person name="Chen M."/>
            <person name="Lin M."/>
            <person name="Wang L."/>
            <person name="Su S."/>
            <person name="Zhang C."/>
            <person name="Zhang W."/>
        </authorList>
    </citation>
    <scope>NUCLEOTIDE SEQUENCE [LARGE SCALE GENOMIC DNA]</scope>
    <source>
        <strain evidence="10">ACCC05744</strain>
    </source>
</reference>
<dbReference type="PROSITE" id="PS51257">
    <property type="entry name" value="PROKAR_LIPOPROTEIN"/>
    <property type="match status" value="1"/>
</dbReference>
<dbReference type="SUPFAM" id="SSF48452">
    <property type="entry name" value="TPR-like"/>
    <property type="match status" value="1"/>
</dbReference>
<gene>
    <name evidence="9" type="ORF">DI53_2482</name>
</gene>
<dbReference type="Gene3D" id="1.25.40.390">
    <property type="match status" value="1"/>
</dbReference>
<evidence type="ECO:0000313" key="9">
    <source>
        <dbReference type="EMBL" id="KGE13742.1"/>
    </source>
</evidence>
<dbReference type="GO" id="GO:0009279">
    <property type="term" value="C:cell outer membrane"/>
    <property type="evidence" value="ECO:0007669"/>
    <property type="project" value="UniProtKB-SubCell"/>
</dbReference>
<dbReference type="PATRIC" id="fig|1229276.3.peg.2555"/>
<evidence type="ECO:0000256" key="1">
    <source>
        <dbReference type="ARBA" id="ARBA00004442"/>
    </source>
</evidence>
<reference evidence="9 10" key="2">
    <citation type="journal article" date="2015" name="PLoS ONE">
        <title>Whole-Genome Optical Mapping and Finished Genome Sequence of Sphingobacterium deserti sp. nov., a New Species Isolated from the Western Desert of China.</title>
        <authorList>
            <person name="Teng C."/>
            <person name="Zhou Z."/>
            <person name="Molnar I."/>
            <person name="Li X."/>
            <person name="Tang R."/>
            <person name="Chen M."/>
            <person name="Wang L."/>
            <person name="Su S."/>
            <person name="Zhang W."/>
            <person name="Lin M."/>
        </authorList>
    </citation>
    <scope>NUCLEOTIDE SEQUENCE [LARGE SCALE GENOMIC DNA]</scope>
    <source>
        <strain evidence="10">ACCC05744</strain>
    </source>
</reference>
<keyword evidence="3 6" id="KW-0732">Signal</keyword>
<feature type="signal peptide" evidence="6">
    <location>
        <begin position="1"/>
        <end position="20"/>
    </location>
</feature>
<dbReference type="Pfam" id="PF14322">
    <property type="entry name" value="SusD-like_3"/>
    <property type="match status" value="1"/>
</dbReference>
<dbReference type="Proteomes" id="UP000031802">
    <property type="component" value="Unassembled WGS sequence"/>
</dbReference>
<evidence type="ECO:0000259" key="8">
    <source>
        <dbReference type="Pfam" id="PF14322"/>
    </source>
</evidence>